<dbReference type="Gene3D" id="3.10.105.10">
    <property type="entry name" value="Dipeptide-binding Protein, Domain 3"/>
    <property type="match status" value="1"/>
</dbReference>
<dbReference type="InterPro" id="IPR000914">
    <property type="entry name" value="SBP_5_dom"/>
</dbReference>
<dbReference type="Gene3D" id="3.40.190.10">
    <property type="entry name" value="Periplasmic binding protein-like II"/>
    <property type="match status" value="1"/>
</dbReference>
<dbReference type="GO" id="GO:0043190">
    <property type="term" value="C:ATP-binding cassette (ABC) transporter complex"/>
    <property type="evidence" value="ECO:0007669"/>
    <property type="project" value="InterPro"/>
</dbReference>
<dbReference type="InterPro" id="IPR006311">
    <property type="entry name" value="TAT_signal"/>
</dbReference>
<dbReference type="SUPFAM" id="SSF53850">
    <property type="entry name" value="Periplasmic binding protein-like II"/>
    <property type="match status" value="1"/>
</dbReference>
<dbReference type="EMBL" id="VSFF01000001">
    <property type="protein sequence ID" value="TYC18402.1"/>
    <property type="molecule type" value="Genomic_DNA"/>
</dbReference>
<dbReference type="GO" id="GO:0015833">
    <property type="term" value="P:peptide transport"/>
    <property type="evidence" value="ECO:0007669"/>
    <property type="project" value="TreeGrafter"/>
</dbReference>
<feature type="domain" description="Solute-binding protein family 5" evidence="1">
    <location>
        <begin position="97"/>
        <end position="425"/>
    </location>
</feature>
<dbReference type="PANTHER" id="PTHR30290">
    <property type="entry name" value="PERIPLASMIC BINDING COMPONENT OF ABC TRANSPORTER"/>
    <property type="match status" value="1"/>
</dbReference>
<dbReference type="GO" id="GO:1904680">
    <property type="term" value="F:peptide transmembrane transporter activity"/>
    <property type="evidence" value="ECO:0007669"/>
    <property type="project" value="TreeGrafter"/>
</dbReference>
<dbReference type="Pfam" id="PF00496">
    <property type="entry name" value="SBP_bac_5"/>
    <property type="match status" value="1"/>
</dbReference>
<proteinExistence type="predicted"/>
<evidence type="ECO:0000313" key="3">
    <source>
        <dbReference type="Proteomes" id="UP000322634"/>
    </source>
</evidence>
<evidence type="ECO:0000313" key="2">
    <source>
        <dbReference type="EMBL" id="TYC18402.1"/>
    </source>
</evidence>
<dbReference type="PIRSF" id="PIRSF002741">
    <property type="entry name" value="MppA"/>
    <property type="match status" value="1"/>
</dbReference>
<gene>
    <name evidence="2" type="ORF">FXF65_01155</name>
</gene>
<dbReference type="PROSITE" id="PS51318">
    <property type="entry name" value="TAT"/>
    <property type="match status" value="1"/>
</dbReference>
<organism evidence="2 3">
    <name type="scientific">Actinomadura syzygii</name>
    <dbReference type="NCBI Taxonomy" id="1427538"/>
    <lineage>
        <taxon>Bacteria</taxon>
        <taxon>Bacillati</taxon>
        <taxon>Actinomycetota</taxon>
        <taxon>Actinomycetes</taxon>
        <taxon>Streptosporangiales</taxon>
        <taxon>Thermomonosporaceae</taxon>
        <taxon>Actinomadura</taxon>
    </lineage>
</organism>
<name>A0A5D0ULA5_9ACTN</name>
<dbReference type="AlphaFoldDB" id="A0A5D0ULA5"/>
<keyword evidence="3" id="KW-1185">Reference proteome</keyword>
<reference evidence="2 3" key="1">
    <citation type="submission" date="2019-08" db="EMBL/GenBank/DDBJ databases">
        <title>Actinomadura sp. nov. CYP1-5 isolated from mountain soil.</title>
        <authorList>
            <person name="Songsumanus A."/>
            <person name="Kuncharoen N."/>
            <person name="Kudo T."/>
            <person name="Yuki M."/>
            <person name="Igarashi Y."/>
            <person name="Tanasupawat S."/>
        </authorList>
    </citation>
    <scope>NUCLEOTIDE SEQUENCE [LARGE SCALE GENOMIC DNA]</scope>
    <source>
        <strain evidence="2 3">GKU157</strain>
    </source>
</reference>
<accession>A0A5D0ULA5</accession>
<dbReference type="OrthoDB" id="7888869at2"/>
<sequence>MRQATHTGRVVHGVRGESTRRGFLGLAGGAAGAVLLGSCAKGGETKRPRKGGTVRAVFPGAGAKETLDPHAQRQFVDIARHKAVFDKLVELNGTLHPVPRLATRWETNAEATVWRFELRDAAFHDGHRLDADDVLYSLARILDPDAADHKAKSSLSIIDLRRSRAISGGRGVELVLKRPNAELPSLLAMTGTAVVRRGYRDPSRPVGTGPFQFRSFTAGRTFIARRFDDHWAGPPHVDELRILSAETEARGNAVQAGEVEYAHEMSPTFARVVRGNSKVRIVATPGSGAEGFALKTDRPPFDDPDAAMAMKLLADREKLVNTVLGGKGELGNDIFGRGFEYYPENVPQRGRDVEEARRLLRKSGALNKEITFYTATIADTFVDSAHMFAEQAAEAGLRIKVTTGPPESYFTDMLKTGTIGSHRSGAMPIPTYLSERFLSDSPQNATAWHRPDFDEQFVKAQSETDEKKRTELYRDVQLHLRDTGGLVLWGHPDWLNAVSTKLHGVKPAPPNTLEWARFDTVWLG</sequence>
<evidence type="ECO:0000259" key="1">
    <source>
        <dbReference type="Pfam" id="PF00496"/>
    </source>
</evidence>
<comment type="caution">
    <text evidence="2">The sequence shown here is derived from an EMBL/GenBank/DDBJ whole genome shotgun (WGS) entry which is preliminary data.</text>
</comment>
<dbReference type="CDD" id="cd08503">
    <property type="entry name" value="PBP2_NikA_DppA_OppA_like_17"/>
    <property type="match status" value="1"/>
</dbReference>
<dbReference type="InterPro" id="IPR039424">
    <property type="entry name" value="SBP_5"/>
</dbReference>
<dbReference type="InterPro" id="IPR030678">
    <property type="entry name" value="Peptide/Ni-bd"/>
</dbReference>
<dbReference type="PANTHER" id="PTHR30290:SF65">
    <property type="entry name" value="MONOACYL PHOSPHATIDYLINOSITOL TETRAMANNOSIDE-BINDING PROTEIN LPQW-RELATED"/>
    <property type="match status" value="1"/>
</dbReference>
<dbReference type="GO" id="GO:0042597">
    <property type="term" value="C:periplasmic space"/>
    <property type="evidence" value="ECO:0007669"/>
    <property type="project" value="UniProtKB-ARBA"/>
</dbReference>
<dbReference type="Proteomes" id="UP000322634">
    <property type="component" value="Unassembled WGS sequence"/>
</dbReference>
<protein>
    <submittedName>
        <fullName evidence="2">ABC transporter substrate-binding protein</fullName>
    </submittedName>
</protein>